<comment type="caution">
    <text evidence="2">The sequence shown here is derived from an EMBL/GenBank/DDBJ whole genome shotgun (WGS) entry which is preliminary data.</text>
</comment>
<dbReference type="GO" id="GO:0004312">
    <property type="term" value="F:fatty acid synthase activity"/>
    <property type="evidence" value="ECO:0007669"/>
    <property type="project" value="InterPro"/>
</dbReference>
<dbReference type="InterPro" id="IPR002539">
    <property type="entry name" value="MaoC-like_dom"/>
</dbReference>
<name>A0A0G1X0Z5_9BACT</name>
<protein>
    <submittedName>
        <fullName evidence="2">MaoC domain-containing protein dehydratase</fullName>
    </submittedName>
</protein>
<reference evidence="2 3" key="1">
    <citation type="journal article" date="2015" name="Nature">
        <title>rRNA introns, odd ribosomes, and small enigmatic genomes across a large radiation of phyla.</title>
        <authorList>
            <person name="Brown C.T."/>
            <person name="Hug L.A."/>
            <person name="Thomas B.C."/>
            <person name="Sharon I."/>
            <person name="Castelle C.J."/>
            <person name="Singh A."/>
            <person name="Wilkins M.J."/>
            <person name="Williams K.H."/>
            <person name="Banfield J.F."/>
        </authorList>
    </citation>
    <scope>NUCLEOTIDE SEQUENCE [LARGE SCALE GENOMIC DNA]</scope>
</reference>
<dbReference type="CDD" id="cd03449">
    <property type="entry name" value="R_hydratase"/>
    <property type="match status" value="1"/>
</dbReference>
<gene>
    <name evidence="2" type="ORF">UY67_C0006G0020</name>
</gene>
<evidence type="ECO:0000313" key="2">
    <source>
        <dbReference type="EMBL" id="KKW24565.1"/>
    </source>
</evidence>
<evidence type="ECO:0000313" key="3">
    <source>
        <dbReference type="Proteomes" id="UP000034273"/>
    </source>
</evidence>
<dbReference type="SUPFAM" id="SSF54637">
    <property type="entry name" value="Thioesterase/thiol ester dehydrase-isomerase"/>
    <property type="match status" value="1"/>
</dbReference>
<dbReference type="InterPro" id="IPR050965">
    <property type="entry name" value="UPF0336/Enoyl-CoA_hydratase"/>
</dbReference>
<dbReference type="PANTHER" id="PTHR43437:SF3">
    <property type="entry name" value="HYDROXYACYL-THIOESTER DEHYDRATASE TYPE 2, MITOCHONDRIAL"/>
    <property type="match status" value="1"/>
</dbReference>
<dbReference type="Pfam" id="PF01575">
    <property type="entry name" value="MaoC_dehydratas"/>
    <property type="match status" value="1"/>
</dbReference>
<dbReference type="InterPro" id="IPR029069">
    <property type="entry name" value="HotDog_dom_sf"/>
</dbReference>
<dbReference type="Gene3D" id="3.10.129.10">
    <property type="entry name" value="Hotdog Thioesterase"/>
    <property type="match status" value="1"/>
</dbReference>
<dbReference type="PRINTS" id="PR01483">
    <property type="entry name" value="FASYNTHASE"/>
</dbReference>
<dbReference type="EMBL" id="LCQW01000006">
    <property type="protein sequence ID" value="KKW24565.1"/>
    <property type="molecule type" value="Genomic_DNA"/>
</dbReference>
<dbReference type="GO" id="GO:0005835">
    <property type="term" value="C:fatty acid synthase complex"/>
    <property type="evidence" value="ECO:0007669"/>
    <property type="project" value="InterPro"/>
</dbReference>
<feature type="domain" description="MaoC-like" evidence="1">
    <location>
        <begin position="28"/>
        <end position="121"/>
    </location>
</feature>
<dbReference type="GO" id="GO:0006633">
    <property type="term" value="P:fatty acid biosynthetic process"/>
    <property type="evidence" value="ECO:0007669"/>
    <property type="project" value="InterPro"/>
</dbReference>
<dbReference type="Proteomes" id="UP000034273">
    <property type="component" value="Unassembled WGS sequence"/>
</dbReference>
<dbReference type="GO" id="GO:0019171">
    <property type="term" value="F:(3R)-hydroxyacyl-[acyl-carrier-protein] dehydratase activity"/>
    <property type="evidence" value="ECO:0007669"/>
    <property type="project" value="TreeGrafter"/>
</dbReference>
<evidence type="ECO:0000259" key="1">
    <source>
        <dbReference type="Pfam" id="PF01575"/>
    </source>
</evidence>
<dbReference type="AlphaFoldDB" id="A0A0G1X0Z5"/>
<sequence>MDKDRMRGSSTVRTYASFTVGENAFFEHAISAKDVRAFADISGDHNELHTDAAYAKTTQFKEIVVHGMYLGVLVSRLVGMQLPGKYCLLVKETLEFKKPVHVGQSVRVSGTIAHKTDAAQLLEISVVIKRGDEIVAEGSVLTKVLI</sequence>
<proteinExistence type="predicted"/>
<dbReference type="InterPro" id="IPR003965">
    <property type="entry name" value="Fatty_acid_synthase"/>
</dbReference>
<organism evidence="2 3">
    <name type="scientific">Candidatus Kaiserbacteria bacterium GW2011_GWA2_52_12</name>
    <dbReference type="NCBI Taxonomy" id="1618671"/>
    <lineage>
        <taxon>Bacteria</taxon>
        <taxon>Candidatus Kaiseribacteriota</taxon>
    </lineage>
</organism>
<accession>A0A0G1X0Z5</accession>
<dbReference type="STRING" id="1618671.UY67_C0006G0020"/>
<dbReference type="PANTHER" id="PTHR43437">
    <property type="entry name" value="HYDROXYACYL-THIOESTER DEHYDRATASE TYPE 2, MITOCHONDRIAL-RELATED"/>
    <property type="match status" value="1"/>
</dbReference>